<keyword evidence="1" id="KW-0831">Ubiquinone biosynthesis</keyword>
<dbReference type="SUPFAM" id="SSF55718">
    <property type="entry name" value="SCP-like"/>
    <property type="match status" value="1"/>
</dbReference>
<dbReference type="RefSeq" id="WP_189536538.1">
    <property type="nucleotide sequence ID" value="NZ_BMYX01000025.1"/>
</dbReference>
<evidence type="ECO:0000313" key="4">
    <source>
        <dbReference type="Proteomes" id="UP000645257"/>
    </source>
</evidence>
<gene>
    <name evidence="1" type="primary">ubiT</name>
    <name evidence="3" type="ORF">GCM10011289_33860</name>
</gene>
<organism evidence="3 4">
    <name type="scientific">Paludibacterium paludis</name>
    <dbReference type="NCBI Taxonomy" id="1225769"/>
    <lineage>
        <taxon>Bacteria</taxon>
        <taxon>Pseudomonadati</taxon>
        <taxon>Pseudomonadota</taxon>
        <taxon>Betaproteobacteria</taxon>
        <taxon>Neisseriales</taxon>
        <taxon>Chromobacteriaceae</taxon>
        <taxon>Paludibacterium</taxon>
    </lineage>
</organism>
<keyword evidence="4" id="KW-1185">Reference proteome</keyword>
<dbReference type="InterPro" id="IPR016830">
    <property type="entry name" value="UbiT"/>
</dbReference>
<reference evidence="3" key="1">
    <citation type="journal article" date="2014" name="Int. J. Syst. Evol. Microbiol.">
        <title>Complete genome sequence of Corynebacterium casei LMG S-19264T (=DSM 44701T), isolated from a smear-ripened cheese.</title>
        <authorList>
            <consortium name="US DOE Joint Genome Institute (JGI-PGF)"/>
            <person name="Walter F."/>
            <person name="Albersmeier A."/>
            <person name="Kalinowski J."/>
            <person name="Ruckert C."/>
        </authorList>
    </citation>
    <scope>NUCLEOTIDE SEQUENCE</scope>
    <source>
        <strain evidence="3">KCTC 32182</strain>
    </source>
</reference>
<evidence type="ECO:0000256" key="1">
    <source>
        <dbReference type="HAMAP-Rule" id="MF_02231"/>
    </source>
</evidence>
<dbReference type="InterPro" id="IPR003033">
    <property type="entry name" value="SCP2_sterol-bd_dom"/>
</dbReference>
<dbReference type="InterPro" id="IPR036527">
    <property type="entry name" value="SCP2_sterol-bd_dom_sf"/>
</dbReference>
<comment type="caution">
    <text evidence="3">The sequence shown here is derived from an EMBL/GenBank/DDBJ whole genome shotgun (WGS) entry which is preliminary data.</text>
</comment>
<dbReference type="GO" id="GO:0006744">
    <property type="term" value="P:ubiquinone biosynthetic process"/>
    <property type="evidence" value="ECO:0007669"/>
    <property type="project" value="UniProtKB-UniRule"/>
</dbReference>
<proteinExistence type="inferred from homology"/>
<dbReference type="Gene3D" id="3.30.1050.10">
    <property type="entry name" value="SCP2 sterol-binding domain"/>
    <property type="match status" value="1"/>
</dbReference>
<comment type="function">
    <text evidence="1">Required for O(2)-independent ubiquinone (coenzyme Q) biosynthesis. Likely functions as an accessory factor.</text>
</comment>
<reference evidence="3" key="2">
    <citation type="submission" date="2020-09" db="EMBL/GenBank/DDBJ databases">
        <authorList>
            <person name="Sun Q."/>
            <person name="Kim S."/>
        </authorList>
    </citation>
    <scope>NUCLEOTIDE SEQUENCE</scope>
    <source>
        <strain evidence="3">KCTC 32182</strain>
    </source>
</reference>
<dbReference type="AlphaFoldDB" id="A0A918UB94"/>
<evidence type="ECO:0000313" key="3">
    <source>
        <dbReference type="EMBL" id="GGY27740.1"/>
    </source>
</evidence>
<accession>A0A918UB94</accession>
<dbReference type="Proteomes" id="UP000645257">
    <property type="component" value="Unassembled WGS sequence"/>
</dbReference>
<feature type="domain" description="SCP2" evidence="2">
    <location>
        <begin position="41"/>
        <end position="129"/>
    </location>
</feature>
<dbReference type="HAMAP" id="MF_02231">
    <property type="entry name" value="UbiT"/>
    <property type="match status" value="1"/>
</dbReference>
<dbReference type="Pfam" id="PF02036">
    <property type="entry name" value="SCP2"/>
    <property type="match status" value="1"/>
</dbReference>
<name>A0A918UB94_9NEIS</name>
<comment type="pathway">
    <text evidence="1">Cofactor biosynthesis; ubiquinone biosynthesis.</text>
</comment>
<comment type="similarity">
    <text evidence="1">Belongs to the UbiT family.</text>
</comment>
<sequence length="144" mass="16233">MPIPEFTLPSSLSKLVGILPPTPPSWLLAQSLNLLYKRGVLPADMALLEGRTFDVHVRDAGLHLFFCVENGVFRTERAQREADLTLSANLADFMRMMLREEDPDTLFFNRRLGIEGDTELGLVVKNLLDSVDWSQTPLSRFMAV</sequence>
<evidence type="ECO:0000259" key="2">
    <source>
        <dbReference type="Pfam" id="PF02036"/>
    </source>
</evidence>
<protein>
    <recommendedName>
        <fullName evidence="1">Ubiquinone biosynthesis accessory factor UbiT</fullName>
    </recommendedName>
</protein>
<dbReference type="EMBL" id="BMYX01000025">
    <property type="protein sequence ID" value="GGY27740.1"/>
    <property type="molecule type" value="Genomic_DNA"/>
</dbReference>